<dbReference type="EMBL" id="DTGA01000097">
    <property type="protein sequence ID" value="HGB31057.1"/>
    <property type="molecule type" value="Genomic_DNA"/>
</dbReference>
<protein>
    <submittedName>
        <fullName evidence="1">DUF1874 domain-containing protein</fullName>
    </submittedName>
</protein>
<dbReference type="SUPFAM" id="SSF143602">
    <property type="entry name" value="STIV B116-like"/>
    <property type="match status" value="1"/>
</dbReference>
<reference evidence="1" key="1">
    <citation type="journal article" date="2020" name="mSystems">
        <title>Genome- and Community-Level Interaction Insights into Carbon Utilization and Element Cycling Functions of Hydrothermarchaeota in Hydrothermal Sediment.</title>
        <authorList>
            <person name="Zhou Z."/>
            <person name="Liu Y."/>
            <person name="Xu W."/>
            <person name="Pan J."/>
            <person name="Luo Z.H."/>
            <person name="Li M."/>
        </authorList>
    </citation>
    <scope>NUCLEOTIDE SEQUENCE [LARGE SCALE GENOMIC DNA]</scope>
    <source>
        <strain evidence="1">SpSt-751</strain>
    </source>
</reference>
<dbReference type="Gene3D" id="3.40.50.11170">
    <property type="entry name" value="Uncharacterised protein PF08960, DUF1874"/>
    <property type="match status" value="1"/>
</dbReference>
<name>A0A7C3SNE3_9BACT</name>
<accession>A0A7C3SNE3</accession>
<sequence>MIYISNAFSLSMIPYEQLGGRADLETFIVDKEKVPKNVLSAIGHESTAKVISQILGTPVPVNRVPIQLGSGDALIVATLYDASGRPFRPPEGKVLTEDELKELKIQFIFVRIK</sequence>
<evidence type="ECO:0000313" key="1">
    <source>
        <dbReference type="EMBL" id="HGB31057.1"/>
    </source>
</evidence>
<dbReference type="InterPro" id="IPR037236">
    <property type="entry name" value="STIV_B116-like_sf"/>
</dbReference>
<dbReference type="AlphaFoldDB" id="A0A7C3SNE3"/>
<organism evidence="1">
    <name type="scientific">Dictyoglomus turgidum</name>
    <dbReference type="NCBI Taxonomy" id="513050"/>
    <lineage>
        <taxon>Bacteria</taxon>
        <taxon>Pseudomonadati</taxon>
        <taxon>Dictyoglomota</taxon>
        <taxon>Dictyoglomia</taxon>
        <taxon>Dictyoglomales</taxon>
        <taxon>Dictyoglomaceae</taxon>
        <taxon>Dictyoglomus</taxon>
    </lineage>
</organism>
<dbReference type="InterPro" id="IPR015055">
    <property type="entry name" value="STIV_B116-like"/>
</dbReference>
<gene>
    <name evidence="1" type="ORF">ENV35_04190</name>
</gene>
<comment type="caution">
    <text evidence="1">The sequence shown here is derived from an EMBL/GenBank/DDBJ whole genome shotgun (WGS) entry which is preliminary data.</text>
</comment>
<proteinExistence type="predicted"/>
<dbReference type="Pfam" id="PF08960">
    <property type="entry name" value="STIV_B116-like"/>
    <property type="match status" value="1"/>
</dbReference>